<accession>A0A3M7M9H1</accession>
<keyword evidence="2" id="KW-0812">Transmembrane</keyword>
<sequence length="748" mass="84062">MMMASTITSTGISLPSILRNRLPTRTKKLTAKSCWPSPHESVGRFLVKIGGQFCWEAIGPARNVFLEICPIMKEYLDKHSEPKPCYTTWSIYMVGHTPETSIPTIIFCCENEDYRKEARDMIRSSGILKNHAGIALKHLPRAPDCNHLEQLASGSAAESLKAKCSDTCLFGLPVFSTAMRPSLGQALYIETFTGNAENIRMATAGPIIRIEGVECLLTAAHAFDKTPIQSYNNDEQQEDLCFSDSDSDSASDCSTPSFSTTNFLIEKGETLHVRTETMHTQKTVEPVNRNSVETQSVEVPENASYVGDALLLSSEDPQQGLDYALVRMRNRWRRYGREDFVVPKAIDVQSHLPCAPGYVITYTASAGLNHGIISETPTYIRAPNIKVFQETYSVRLNYPLATGDCGSWVFDVNSNCWRGHIVAGCPALGIAYIISAKPTFEDIQKNLPKIKDRLKQFEEHEENEMMEKFRQGMQQPGVSERPIPKYEEQRIHDNKEPPSPRSEQFHSILKNPQRGREERMQKEASRQDLLSQEDMKENTETNQVRSDLIKRNNAIIHNEGHAYQGAERLLKISTLIGNKNGHESVKKGMRQRRDLQIVKIKNGVRIPLNNNENEPTKMRGVQWDDDLQAKLHGPMEEEENGGNARSDGEGRRRSSSFQGLPFGLQLAKFSTFLTAIFLIAIPSLLLWYLFNWLILQHVPNARLYVGHLSTGPVLFGGEPQNTCHGNPFIEATCPIVPAAPTSPRYYAH</sequence>
<gene>
    <name evidence="3" type="ORF">GMOD_00005590</name>
</gene>
<dbReference type="EMBL" id="KE747826">
    <property type="protein sequence ID" value="RMZ71088.1"/>
    <property type="molecule type" value="Genomic_DNA"/>
</dbReference>
<keyword evidence="4" id="KW-1185">Reference proteome</keyword>
<feature type="region of interest" description="Disordered" evidence="1">
    <location>
        <begin position="491"/>
        <end position="543"/>
    </location>
</feature>
<protein>
    <submittedName>
        <fullName evidence="3">PNG1-with de-N-glycosylation function (N-glycanase)</fullName>
    </submittedName>
</protein>
<evidence type="ECO:0000313" key="4">
    <source>
        <dbReference type="Proteomes" id="UP000265663"/>
    </source>
</evidence>
<keyword evidence="2" id="KW-0472">Membrane</keyword>
<evidence type="ECO:0000256" key="2">
    <source>
        <dbReference type="SAM" id="Phobius"/>
    </source>
</evidence>
<dbReference type="AlphaFoldDB" id="A0A3M7M9H1"/>
<evidence type="ECO:0000313" key="3">
    <source>
        <dbReference type="EMBL" id="RMZ71088.1"/>
    </source>
</evidence>
<organism evidence="3 4">
    <name type="scientific">Pyrenophora seminiperda CCB06</name>
    <dbReference type="NCBI Taxonomy" id="1302712"/>
    <lineage>
        <taxon>Eukaryota</taxon>
        <taxon>Fungi</taxon>
        <taxon>Dikarya</taxon>
        <taxon>Ascomycota</taxon>
        <taxon>Pezizomycotina</taxon>
        <taxon>Dothideomycetes</taxon>
        <taxon>Pleosporomycetidae</taxon>
        <taxon>Pleosporales</taxon>
        <taxon>Pleosporineae</taxon>
        <taxon>Pleosporaceae</taxon>
        <taxon>Pyrenophora</taxon>
    </lineage>
</organism>
<feature type="compositionally biased region" description="Basic and acidic residues" evidence="1">
    <location>
        <begin position="514"/>
        <end position="526"/>
    </location>
</feature>
<proteinExistence type="predicted"/>
<evidence type="ECO:0000256" key="1">
    <source>
        <dbReference type="SAM" id="MobiDB-lite"/>
    </source>
</evidence>
<reference evidence="3 4" key="1">
    <citation type="journal article" date="2014" name="PLoS ONE">
        <title>De novo Genome Assembly of the Fungal Plant Pathogen Pyrenophora semeniperda.</title>
        <authorList>
            <person name="Soliai M.M."/>
            <person name="Meyer S.E."/>
            <person name="Udall J.A."/>
            <person name="Elzinga D.E."/>
            <person name="Hermansen R.A."/>
            <person name="Bodily P.M."/>
            <person name="Hart A.A."/>
            <person name="Coleman C.E."/>
        </authorList>
    </citation>
    <scope>NUCLEOTIDE SEQUENCE [LARGE SCALE GENOMIC DNA]</scope>
    <source>
        <strain evidence="3 4">CCB06</strain>
        <tissue evidence="3">Mycelium</tissue>
    </source>
</reference>
<name>A0A3M7M9H1_9PLEO</name>
<feature type="transmembrane region" description="Helical" evidence="2">
    <location>
        <begin position="672"/>
        <end position="694"/>
    </location>
</feature>
<dbReference type="OrthoDB" id="3691372at2759"/>
<dbReference type="Proteomes" id="UP000265663">
    <property type="component" value="Unassembled WGS sequence"/>
</dbReference>
<feature type="region of interest" description="Disordered" evidence="1">
    <location>
        <begin position="633"/>
        <end position="654"/>
    </location>
</feature>
<keyword evidence="2" id="KW-1133">Transmembrane helix</keyword>